<dbReference type="STRING" id="943830.A4A58_17965"/>
<dbReference type="CDD" id="cd06581">
    <property type="entry name" value="TM_PBP1_LivM_like"/>
    <property type="match status" value="1"/>
</dbReference>
<evidence type="ECO:0000313" key="8">
    <source>
        <dbReference type="Proteomes" id="UP000076574"/>
    </source>
</evidence>
<dbReference type="InterPro" id="IPR043428">
    <property type="entry name" value="LivM-like"/>
</dbReference>
<feature type="transmembrane region" description="Helical" evidence="6">
    <location>
        <begin position="134"/>
        <end position="158"/>
    </location>
</feature>
<feature type="transmembrane region" description="Helical" evidence="6">
    <location>
        <begin position="25"/>
        <end position="43"/>
    </location>
</feature>
<feature type="transmembrane region" description="Helical" evidence="6">
    <location>
        <begin position="350"/>
        <end position="371"/>
    </location>
</feature>
<dbReference type="Pfam" id="PF02653">
    <property type="entry name" value="BPD_transp_2"/>
    <property type="match status" value="1"/>
</dbReference>
<name>A0A163X9Y1_9BRAD</name>
<feature type="transmembrane region" description="Helical" evidence="6">
    <location>
        <begin position="49"/>
        <end position="68"/>
    </location>
</feature>
<keyword evidence="2" id="KW-1003">Cell membrane</keyword>
<organism evidence="7 8">
    <name type="scientific">Tardiphaga robiniae</name>
    <dbReference type="NCBI Taxonomy" id="943830"/>
    <lineage>
        <taxon>Bacteria</taxon>
        <taxon>Pseudomonadati</taxon>
        <taxon>Pseudomonadota</taxon>
        <taxon>Alphaproteobacteria</taxon>
        <taxon>Hyphomicrobiales</taxon>
        <taxon>Nitrobacteraceae</taxon>
        <taxon>Tardiphaga</taxon>
    </lineage>
</organism>
<dbReference type="OrthoDB" id="9804361at2"/>
<comment type="subcellular location">
    <subcellularLocation>
        <location evidence="1">Cell membrane</location>
        <topology evidence="1">Multi-pass membrane protein</topology>
    </subcellularLocation>
</comment>
<dbReference type="Proteomes" id="UP000076574">
    <property type="component" value="Unassembled WGS sequence"/>
</dbReference>
<evidence type="ECO:0000256" key="5">
    <source>
        <dbReference type="ARBA" id="ARBA00023136"/>
    </source>
</evidence>
<feature type="transmembrane region" description="Helical" evidence="6">
    <location>
        <begin position="80"/>
        <end position="98"/>
    </location>
</feature>
<evidence type="ECO:0000256" key="3">
    <source>
        <dbReference type="ARBA" id="ARBA00022692"/>
    </source>
</evidence>
<dbReference type="PANTHER" id="PTHR30482:SF17">
    <property type="entry name" value="ABC TRANSPORTER ATP-BINDING PROTEIN"/>
    <property type="match status" value="1"/>
</dbReference>
<dbReference type="EMBL" id="LVYV01000055">
    <property type="protein sequence ID" value="KZD20623.1"/>
    <property type="molecule type" value="Genomic_DNA"/>
</dbReference>
<feature type="transmembrane region" description="Helical" evidence="6">
    <location>
        <begin position="104"/>
        <end position="127"/>
    </location>
</feature>
<evidence type="ECO:0000313" key="7">
    <source>
        <dbReference type="EMBL" id="KZD20623.1"/>
    </source>
</evidence>
<reference evidence="7 8" key="1">
    <citation type="submission" date="2016-03" db="EMBL/GenBank/DDBJ databases">
        <title>Microsymbionts genomes from the relict species Vavilovia formosa (Stev.) Fed.</title>
        <authorList>
            <person name="Kopat V."/>
            <person name="Chirak E."/>
            <person name="Kimeklis A."/>
            <person name="Andronov E."/>
        </authorList>
    </citation>
    <scope>NUCLEOTIDE SEQUENCE [LARGE SCALE GENOMIC DNA]</scope>
    <source>
        <strain evidence="7 8">Vaf07</strain>
    </source>
</reference>
<protein>
    <submittedName>
        <fullName evidence="7">ABC transporter permease</fullName>
    </submittedName>
</protein>
<evidence type="ECO:0000256" key="4">
    <source>
        <dbReference type="ARBA" id="ARBA00022989"/>
    </source>
</evidence>
<dbReference type="InterPro" id="IPR001851">
    <property type="entry name" value="ABC_transp_permease"/>
</dbReference>
<feature type="transmembrane region" description="Helical" evidence="6">
    <location>
        <begin position="231"/>
        <end position="253"/>
    </location>
</feature>
<keyword evidence="4 6" id="KW-1133">Transmembrane helix</keyword>
<dbReference type="RefSeq" id="WP_068738209.1">
    <property type="nucleotide sequence ID" value="NZ_LVYV01000055.1"/>
</dbReference>
<keyword evidence="8" id="KW-1185">Reference proteome</keyword>
<accession>A0A163X9Y1</accession>
<dbReference type="PANTHER" id="PTHR30482">
    <property type="entry name" value="HIGH-AFFINITY BRANCHED-CHAIN AMINO ACID TRANSPORT SYSTEM PERMEASE"/>
    <property type="match status" value="1"/>
</dbReference>
<feature type="transmembrane region" description="Helical" evidence="6">
    <location>
        <begin position="392"/>
        <end position="412"/>
    </location>
</feature>
<proteinExistence type="predicted"/>
<evidence type="ECO:0000256" key="2">
    <source>
        <dbReference type="ARBA" id="ARBA00022475"/>
    </source>
</evidence>
<dbReference type="GO" id="GO:0015658">
    <property type="term" value="F:branched-chain amino acid transmembrane transporter activity"/>
    <property type="evidence" value="ECO:0007669"/>
    <property type="project" value="InterPro"/>
</dbReference>
<feature type="transmembrane region" description="Helical" evidence="6">
    <location>
        <begin position="185"/>
        <end position="203"/>
    </location>
</feature>
<dbReference type="AlphaFoldDB" id="A0A163X9Y1"/>
<gene>
    <name evidence="7" type="ORF">A4A58_17965</name>
</gene>
<sequence>MSDATAKIPATIAPPRPAASDRLKFYGIWIGAALALLVLPKLFSSGGSLTTFSLIGISIIFSLSYNILLGQTGMLSFGHAVYYGLGGFLAIHAINIIAKNKFAIPLPLVPLVGGAAGLVFAMLLGWVSTRRSGTAFAMISLGVAELVASSALILRTFFGGEAGVSANRTKVLRLFDWSFGPQIQIYYLVAAWTLIAVIAMYALTRTPLGRMCNAVRDNPERVQFVGYDPHIIRYIAFCFSGLFAGIAGALAAINFEIANSAYLGAVQSGTVLFATYIGGVGFFIGPIVGAIFVTLLSLGLSDLTQVWQLYFGLIFIAVVMFAPGGITGLLMMHRPLLKGGTLSRVLPSYLVAFVPTLAMITGLMLAIETTVHFTVNPGEDSHIKAFGIPFDAANPAIWAVAAVLLIGGFLIARKTWARVAGSWDDALTAAREKGVAA</sequence>
<evidence type="ECO:0000256" key="1">
    <source>
        <dbReference type="ARBA" id="ARBA00004651"/>
    </source>
</evidence>
<dbReference type="GO" id="GO:0005886">
    <property type="term" value="C:plasma membrane"/>
    <property type="evidence" value="ECO:0007669"/>
    <property type="project" value="UniProtKB-SubCell"/>
</dbReference>
<keyword evidence="5 6" id="KW-0472">Membrane</keyword>
<feature type="transmembrane region" description="Helical" evidence="6">
    <location>
        <begin position="273"/>
        <end position="298"/>
    </location>
</feature>
<comment type="caution">
    <text evidence="7">The sequence shown here is derived from an EMBL/GenBank/DDBJ whole genome shotgun (WGS) entry which is preliminary data.</text>
</comment>
<evidence type="ECO:0000256" key="6">
    <source>
        <dbReference type="SAM" id="Phobius"/>
    </source>
</evidence>
<keyword evidence="3 6" id="KW-0812">Transmembrane</keyword>
<feature type="transmembrane region" description="Helical" evidence="6">
    <location>
        <begin position="310"/>
        <end position="330"/>
    </location>
</feature>